<dbReference type="Proteomes" id="UP000807825">
    <property type="component" value="Unassembled WGS sequence"/>
</dbReference>
<comment type="caution">
    <text evidence="1">The sequence shown here is derived from an EMBL/GenBank/DDBJ whole genome shotgun (WGS) entry which is preliminary data.</text>
</comment>
<dbReference type="GO" id="GO:0004519">
    <property type="term" value="F:endonuclease activity"/>
    <property type="evidence" value="ECO:0007669"/>
    <property type="project" value="InterPro"/>
</dbReference>
<evidence type="ECO:0000313" key="1">
    <source>
        <dbReference type="EMBL" id="MBI5247874.1"/>
    </source>
</evidence>
<accession>A0A9D6Z1N1</accession>
<evidence type="ECO:0000313" key="2">
    <source>
        <dbReference type="Proteomes" id="UP000807825"/>
    </source>
</evidence>
<dbReference type="Pfam" id="PF09907">
    <property type="entry name" value="HigB_toxin"/>
    <property type="match status" value="1"/>
</dbReference>
<protein>
    <submittedName>
        <fullName evidence="1">Type II toxin-antitoxin system HigB family toxin</fullName>
    </submittedName>
</protein>
<dbReference type="GO" id="GO:0110001">
    <property type="term" value="C:toxin-antitoxin complex"/>
    <property type="evidence" value="ECO:0007669"/>
    <property type="project" value="InterPro"/>
</dbReference>
<sequence length="97" mass="11463">MRIFSRSTLQEFWDKHAEVEQPLRSWFAEAKKAKWKEPAEILKQYSNARIIGKDRVVFNIKGNEYRLVVAIRYDKGLAFVRFVGTHAEYDKIDTLTV</sequence>
<dbReference type="EMBL" id="JACRDE010000005">
    <property type="protein sequence ID" value="MBI5247874.1"/>
    <property type="molecule type" value="Genomic_DNA"/>
</dbReference>
<dbReference type="GO" id="GO:0003723">
    <property type="term" value="F:RNA binding"/>
    <property type="evidence" value="ECO:0007669"/>
    <property type="project" value="InterPro"/>
</dbReference>
<organism evidence="1 2">
    <name type="scientific">Desulfomonile tiedjei</name>
    <dbReference type="NCBI Taxonomy" id="2358"/>
    <lineage>
        <taxon>Bacteria</taxon>
        <taxon>Pseudomonadati</taxon>
        <taxon>Thermodesulfobacteriota</taxon>
        <taxon>Desulfomonilia</taxon>
        <taxon>Desulfomonilales</taxon>
        <taxon>Desulfomonilaceae</taxon>
        <taxon>Desulfomonile</taxon>
    </lineage>
</organism>
<reference evidence="1" key="1">
    <citation type="submission" date="2020-07" db="EMBL/GenBank/DDBJ databases">
        <title>Huge and variable diversity of episymbiotic CPR bacteria and DPANN archaea in groundwater ecosystems.</title>
        <authorList>
            <person name="He C.Y."/>
            <person name="Keren R."/>
            <person name="Whittaker M."/>
            <person name="Farag I.F."/>
            <person name="Doudna J."/>
            <person name="Cate J.H.D."/>
            <person name="Banfield J.F."/>
        </authorList>
    </citation>
    <scope>NUCLEOTIDE SEQUENCE</scope>
    <source>
        <strain evidence="1">NC_groundwater_1664_Pr3_B-0.1um_52_9</strain>
    </source>
</reference>
<proteinExistence type="predicted"/>
<dbReference type="AlphaFoldDB" id="A0A9D6Z1N1"/>
<dbReference type="InterPro" id="IPR018669">
    <property type="entry name" value="Toxin_HigB"/>
</dbReference>
<name>A0A9D6Z1N1_9BACT</name>
<gene>
    <name evidence="1" type="ORF">HY912_00125</name>
</gene>